<gene>
    <name evidence="2" type="ORF">WH96_07870</name>
</gene>
<dbReference type="RefSeq" id="WP_047763636.1">
    <property type="nucleotide sequence ID" value="NZ_LAQL01000005.1"/>
</dbReference>
<dbReference type="GO" id="GO:0035438">
    <property type="term" value="F:cyclic-di-GMP binding"/>
    <property type="evidence" value="ECO:0007669"/>
    <property type="project" value="InterPro"/>
</dbReference>
<keyword evidence="3" id="KW-1185">Reference proteome</keyword>
<evidence type="ECO:0000313" key="3">
    <source>
        <dbReference type="Proteomes" id="UP000035444"/>
    </source>
</evidence>
<name>A0A0H2MFU8_9PROT</name>
<dbReference type="InterPro" id="IPR009875">
    <property type="entry name" value="PilZ_domain"/>
</dbReference>
<dbReference type="SUPFAM" id="SSF141371">
    <property type="entry name" value="PilZ domain-like"/>
    <property type="match status" value="1"/>
</dbReference>
<dbReference type="Gene3D" id="2.40.10.220">
    <property type="entry name" value="predicted glycosyltransferase like domains"/>
    <property type="match status" value="1"/>
</dbReference>
<dbReference type="AlphaFoldDB" id="A0A0H2MFU8"/>
<proteinExistence type="predicted"/>
<protein>
    <recommendedName>
        <fullName evidence="1">PilZ domain-containing protein</fullName>
    </recommendedName>
</protein>
<dbReference type="EMBL" id="LAQL01000005">
    <property type="protein sequence ID" value="KLN61086.1"/>
    <property type="molecule type" value="Genomic_DNA"/>
</dbReference>
<accession>A0A0H2MFU8</accession>
<sequence length="117" mass="12883">MENNAIAGEDRRQAPRFPASEPISLKVVDREGQAVMTTIADLSFGGFCLKGNLGADIGEEVTLTHSIAGEFRGEVMWQRDNQIGVRVIMSSGNREKLLQYTCLALYPDKDIPAQIRS</sequence>
<dbReference type="Proteomes" id="UP000035444">
    <property type="component" value="Unassembled WGS sequence"/>
</dbReference>
<reference evidence="2 3" key="1">
    <citation type="submission" date="2015-03" db="EMBL/GenBank/DDBJ databases">
        <title>Genome Sequence of Kiloniella spongiae MEBiC09566, isolated from a marine sponge.</title>
        <authorList>
            <person name="Shao Z."/>
            <person name="Wang L."/>
            <person name="Li X."/>
        </authorList>
    </citation>
    <scope>NUCLEOTIDE SEQUENCE [LARGE SCALE GENOMIC DNA]</scope>
    <source>
        <strain evidence="2 3">MEBiC09566</strain>
    </source>
</reference>
<organism evidence="2 3">
    <name type="scientific">Kiloniella spongiae</name>
    <dbReference type="NCBI Taxonomy" id="1489064"/>
    <lineage>
        <taxon>Bacteria</taxon>
        <taxon>Pseudomonadati</taxon>
        <taxon>Pseudomonadota</taxon>
        <taxon>Alphaproteobacteria</taxon>
        <taxon>Rhodospirillales</taxon>
        <taxon>Kiloniellaceae</taxon>
        <taxon>Kiloniella</taxon>
    </lineage>
</organism>
<feature type="domain" description="PilZ" evidence="1">
    <location>
        <begin position="10"/>
        <end position="100"/>
    </location>
</feature>
<evidence type="ECO:0000259" key="1">
    <source>
        <dbReference type="Pfam" id="PF07238"/>
    </source>
</evidence>
<comment type="caution">
    <text evidence="2">The sequence shown here is derived from an EMBL/GenBank/DDBJ whole genome shotgun (WGS) entry which is preliminary data.</text>
</comment>
<dbReference type="Pfam" id="PF07238">
    <property type="entry name" value="PilZ"/>
    <property type="match status" value="1"/>
</dbReference>
<evidence type="ECO:0000313" key="2">
    <source>
        <dbReference type="EMBL" id="KLN61086.1"/>
    </source>
</evidence>